<evidence type="ECO:0000313" key="3">
    <source>
        <dbReference type="Proteomes" id="UP000192761"/>
    </source>
</evidence>
<reference evidence="2 3" key="1">
    <citation type="submission" date="2017-04" db="EMBL/GenBank/DDBJ databases">
        <authorList>
            <person name="Afonso C.L."/>
            <person name="Miller P.J."/>
            <person name="Scott M.A."/>
            <person name="Spackman E."/>
            <person name="Goraichik I."/>
            <person name="Dimitrov K.M."/>
            <person name="Suarez D.L."/>
            <person name="Swayne D.E."/>
        </authorList>
    </citation>
    <scope>NUCLEOTIDE SEQUENCE [LARGE SCALE GENOMIC DNA]</scope>
    <source>
        <strain evidence="2 3">DSM 23236</strain>
    </source>
</reference>
<dbReference type="EMBL" id="FWXD01000016">
    <property type="protein sequence ID" value="SMC27200.1"/>
    <property type="molecule type" value="Genomic_DNA"/>
</dbReference>
<sequence length="67" mass="7250">MTPNEDTASAVARSAIGLAAAAASSITLNDWVAIATLLYLALQVGLLLPKYLRWWRASPQEHGNERD</sequence>
<evidence type="ECO:0000313" key="2">
    <source>
        <dbReference type="EMBL" id="SMC27200.1"/>
    </source>
</evidence>
<dbReference type="Proteomes" id="UP000192761">
    <property type="component" value="Unassembled WGS sequence"/>
</dbReference>
<keyword evidence="1" id="KW-0812">Transmembrane</keyword>
<keyword evidence="1" id="KW-0472">Membrane</keyword>
<name>A0A1W1XT97_9NEIS</name>
<dbReference type="AlphaFoldDB" id="A0A1W1XT97"/>
<accession>A0A1W1XT97</accession>
<dbReference type="RefSeq" id="WP_139798840.1">
    <property type="nucleotide sequence ID" value="NZ_FWXD01000016.1"/>
</dbReference>
<organism evidence="2 3">
    <name type="scientific">Andreprevotia lacus DSM 23236</name>
    <dbReference type="NCBI Taxonomy" id="1121001"/>
    <lineage>
        <taxon>Bacteria</taxon>
        <taxon>Pseudomonadati</taxon>
        <taxon>Pseudomonadota</taxon>
        <taxon>Betaproteobacteria</taxon>
        <taxon>Neisseriales</taxon>
        <taxon>Chitinibacteraceae</taxon>
        <taxon>Andreprevotia</taxon>
    </lineage>
</organism>
<gene>
    <name evidence="2" type="ORF">SAMN02745857_02752</name>
</gene>
<protein>
    <submittedName>
        <fullName evidence="2">Phage holin T7 family, holin superfamily II</fullName>
    </submittedName>
</protein>
<keyword evidence="1" id="KW-1133">Transmembrane helix</keyword>
<keyword evidence="3" id="KW-1185">Reference proteome</keyword>
<proteinExistence type="predicted"/>
<feature type="transmembrane region" description="Helical" evidence="1">
    <location>
        <begin position="31"/>
        <end position="48"/>
    </location>
</feature>
<evidence type="ECO:0000256" key="1">
    <source>
        <dbReference type="SAM" id="Phobius"/>
    </source>
</evidence>
<dbReference type="STRING" id="1121001.SAMN02745857_02752"/>